<feature type="region of interest" description="Disordered" evidence="3">
    <location>
        <begin position="381"/>
        <end position="406"/>
    </location>
</feature>
<feature type="region of interest" description="Disordered" evidence="3">
    <location>
        <begin position="96"/>
        <end position="158"/>
    </location>
</feature>
<dbReference type="AlphaFoldDB" id="A0A0P1BJV9"/>
<evidence type="ECO:0000256" key="2">
    <source>
        <dbReference type="RuleBase" id="RU000682"/>
    </source>
</evidence>
<dbReference type="Pfam" id="PF00046">
    <property type="entry name" value="Homeodomain"/>
    <property type="match status" value="1"/>
</dbReference>
<evidence type="ECO:0000313" key="6">
    <source>
        <dbReference type="Proteomes" id="UP000054845"/>
    </source>
</evidence>
<evidence type="ECO:0000259" key="4">
    <source>
        <dbReference type="PROSITE" id="PS50071"/>
    </source>
</evidence>
<comment type="subcellular location">
    <subcellularLocation>
        <location evidence="1 2">Nucleus</location>
    </subcellularLocation>
</comment>
<proteinExistence type="predicted"/>
<dbReference type="EMBL" id="CCYA01000318">
    <property type="protein sequence ID" value="CEH16448.1"/>
    <property type="molecule type" value="Genomic_DNA"/>
</dbReference>
<keyword evidence="1 2" id="KW-0371">Homeobox</keyword>
<dbReference type="PROSITE" id="PS50071">
    <property type="entry name" value="HOMEOBOX_2"/>
    <property type="match status" value="1"/>
</dbReference>
<feature type="DNA-binding region" description="Homeobox" evidence="1">
    <location>
        <begin position="3"/>
        <end position="33"/>
    </location>
</feature>
<keyword evidence="1 2" id="KW-0238">DNA-binding</keyword>
<accession>A0A0P1BJV9</accession>
<dbReference type="InterPro" id="IPR009057">
    <property type="entry name" value="Homeodomain-like_sf"/>
</dbReference>
<evidence type="ECO:0000256" key="1">
    <source>
        <dbReference type="PROSITE-ProRule" id="PRU00108"/>
    </source>
</evidence>
<reference evidence="5 6" key="1">
    <citation type="submission" date="2014-09" db="EMBL/GenBank/DDBJ databases">
        <authorList>
            <person name="Magalhaes I.L.F."/>
            <person name="Oliveira U."/>
            <person name="Santos F.R."/>
            <person name="Vidigal T.H.D.A."/>
            <person name="Brescovit A.D."/>
            <person name="Santos A.J."/>
        </authorList>
    </citation>
    <scope>NUCLEOTIDE SEQUENCE [LARGE SCALE GENOMIC DNA]</scope>
</reference>
<feature type="compositionally biased region" description="Polar residues" evidence="3">
    <location>
        <begin position="123"/>
        <end position="145"/>
    </location>
</feature>
<sequence length="421" mass="45909">MAEKHRLAAATGLEPRQVTIWFQNRRNRKTKQGTHKYHRGGEVAEVLKMEQDSEHDCRTRSFTPALMNKRKGTTIPVQLRWSSELHFKRQRLFDGSAQGMKTTGSDDSSVADSFGSWDADSIAPQQRYPSGASSLGTTVDNCSSPSTPPDGWNRQLSLPTSSIKGFEQQHPQLSSNVALSTKPSQDFASEQSVNNALLFDAYGVAQLDWDDLCLDVHLSAAFDATGDALHSRLFTPDLGRQHSNPVNSFGHMRQGGSQHVSVAQGAAIDPSANTIGAVIMNWPSAPDIASQMAMGLSVESTQDMLVVAEGPEQMDISEEHKPEMVLSVPMPDSILIKNSSSSGAFQLTSESFASLESWTHDHSSLDHIIDQWSKRLAEQHANPPLGTADTNTPRTGPAQAEKTAHSQQLLAAHRLSDVMMT</sequence>
<keyword evidence="1 2" id="KW-0539">Nucleus</keyword>
<dbReference type="Gene3D" id="1.10.10.60">
    <property type="entry name" value="Homeodomain-like"/>
    <property type="match status" value="1"/>
</dbReference>
<name>A0A0P1BJV9_9BASI</name>
<organism evidence="5 6">
    <name type="scientific">Ceraceosorus bombacis</name>
    <dbReference type="NCBI Taxonomy" id="401625"/>
    <lineage>
        <taxon>Eukaryota</taxon>
        <taxon>Fungi</taxon>
        <taxon>Dikarya</taxon>
        <taxon>Basidiomycota</taxon>
        <taxon>Ustilaginomycotina</taxon>
        <taxon>Exobasidiomycetes</taxon>
        <taxon>Ceraceosorales</taxon>
        <taxon>Ceraceosoraceae</taxon>
        <taxon>Ceraceosorus</taxon>
    </lineage>
</organism>
<feature type="compositionally biased region" description="Polar residues" evidence="3">
    <location>
        <begin position="99"/>
        <end position="111"/>
    </location>
</feature>
<dbReference type="GO" id="GO:0003677">
    <property type="term" value="F:DNA binding"/>
    <property type="evidence" value="ECO:0007669"/>
    <property type="project" value="UniProtKB-UniRule"/>
</dbReference>
<protein>
    <submittedName>
        <fullName evidence="5">Transcription factor HEX, contains HOX and HALZ domains</fullName>
    </submittedName>
</protein>
<dbReference type="GO" id="GO:0005634">
    <property type="term" value="C:nucleus"/>
    <property type="evidence" value="ECO:0007669"/>
    <property type="project" value="UniProtKB-SubCell"/>
</dbReference>
<evidence type="ECO:0000256" key="3">
    <source>
        <dbReference type="SAM" id="MobiDB-lite"/>
    </source>
</evidence>
<dbReference type="InterPro" id="IPR001356">
    <property type="entry name" value="HD"/>
</dbReference>
<dbReference type="OrthoDB" id="6159439at2759"/>
<dbReference type="CDD" id="cd00086">
    <property type="entry name" value="homeodomain"/>
    <property type="match status" value="1"/>
</dbReference>
<dbReference type="Proteomes" id="UP000054845">
    <property type="component" value="Unassembled WGS sequence"/>
</dbReference>
<evidence type="ECO:0000313" key="5">
    <source>
        <dbReference type="EMBL" id="CEH16448.1"/>
    </source>
</evidence>
<feature type="domain" description="Homeobox" evidence="4">
    <location>
        <begin position="1"/>
        <end position="32"/>
    </location>
</feature>
<dbReference type="SUPFAM" id="SSF46689">
    <property type="entry name" value="Homeodomain-like"/>
    <property type="match status" value="1"/>
</dbReference>
<keyword evidence="6" id="KW-1185">Reference proteome</keyword>